<evidence type="ECO:0000259" key="3">
    <source>
        <dbReference type="Pfam" id="PF05368"/>
    </source>
</evidence>
<keyword evidence="2" id="KW-0521">NADP</keyword>
<dbReference type="OrthoDB" id="9997102at2759"/>
<dbReference type="CDD" id="cd05251">
    <property type="entry name" value="NmrA_like_SDR_a"/>
    <property type="match status" value="1"/>
</dbReference>
<comment type="similarity">
    <text evidence="1">Belongs to the NmrA-type oxidoreductase family.</text>
</comment>
<evidence type="ECO:0000256" key="2">
    <source>
        <dbReference type="ARBA" id="ARBA00022857"/>
    </source>
</evidence>
<feature type="domain" description="NmrA-like" evidence="3">
    <location>
        <begin position="8"/>
        <end position="268"/>
    </location>
</feature>
<dbReference type="InParanoid" id="A0A2J6STP3"/>
<dbReference type="GeneID" id="36578596"/>
<name>A0A2J6STP3_9HELO</name>
<gene>
    <name evidence="4" type="ORF">K444DRAFT_136386</name>
</gene>
<evidence type="ECO:0000256" key="1">
    <source>
        <dbReference type="ARBA" id="ARBA00006328"/>
    </source>
</evidence>
<dbReference type="GO" id="GO:0005634">
    <property type="term" value="C:nucleus"/>
    <property type="evidence" value="ECO:0007669"/>
    <property type="project" value="TreeGrafter"/>
</dbReference>
<sequence>MPPVPNARKILVTGATGKQGGAVLEALIASKAPFQILALTRDASKAQSLASKPNVTVVQGDITNPASIFEANKPLYGVLCVTVPGKHGAEEAQAKPLIDESIKNGVEHFVFTSVDRGGDKSETNPTNIEHFASKHRIEEYLKEKSGNGNKMSYTILRPVAFMDNLNPSFFGKAFAGMIGGLGNKPLQLISVHDIGLFGARAFTDPSFKNRAIGLAGDELTLAQTKKVFKDTMGSDLPQTYGFVGSGIKWMVKEVGTMFNWFRDEGYGVDIQALRKEEPRLQDFSKWLKESSKFPKQ</sequence>
<dbReference type="Gene3D" id="3.90.25.10">
    <property type="entry name" value="UDP-galactose 4-epimerase, domain 1"/>
    <property type="match status" value="1"/>
</dbReference>
<accession>A0A2J6STP3</accession>
<dbReference type="Proteomes" id="UP000235371">
    <property type="component" value="Unassembled WGS sequence"/>
</dbReference>
<dbReference type="Pfam" id="PF05368">
    <property type="entry name" value="NmrA"/>
    <property type="match status" value="1"/>
</dbReference>
<dbReference type="RefSeq" id="XP_024731048.1">
    <property type="nucleotide sequence ID" value="XM_024870514.1"/>
</dbReference>
<keyword evidence="5" id="KW-1185">Reference proteome</keyword>
<dbReference type="InterPro" id="IPR008030">
    <property type="entry name" value="NmrA-like"/>
</dbReference>
<dbReference type="InterPro" id="IPR051164">
    <property type="entry name" value="NmrA-like_oxidored"/>
</dbReference>
<dbReference type="PANTHER" id="PTHR42748:SF7">
    <property type="entry name" value="NMRA LIKE REDOX SENSOR 1-RELATED"/>
    <property type="match status" value="1"/>
</dbReference>
<dbReference type="AlphaFoldDB" id="A0A2J6STP3"/>
<evidence type="ECO:0000313" key="5">
    <source>
        <dbReference type="Proteomes" id="UP000235371"/>
    </source>
</evidence>
<reference evidence="4 5" key="1">
    <citation type="submission" date="2016-04" db="EMBL/GenBank/DDBJ databases">
        <title>A degradative enzymes factory behind the ericoid mycorrhizal symbiosis.</title>
        <authorList>
            <consortium name="DOE Joint Genome Institute"/>
            <person name="Martino E."/>
            <person name="Morin E."/>
            <person name="Grelet G."/>
            <person name="Kuo A."/>
            <person name="Kohler A."/>
            <person name="Daghino S."/>
            <person name="Barry K."/>
            <person name="Choi C."/>
            <person name="Cichocki N."/>
            <person name="Clum A."/>
            <person name="Copeland A."/>
            <person name="Hainaut M."/>
            <person name="Haridas S."/>
            <person name="Labutti K."/>
            <person name="Lindquist E."/>
            <person name="Lipzen A."/>
            <person name="Khouja H.-R."/>
            <person name="Murat C."/>
            <person name="Ohm R."/>
            <person name="Olson A."/>
            <person name="Spatafora J."/>
            <person name="Veneault-Fourrey C."/>
            <person name="Henrissat B."/>
            <person name="Grigoriev I."/>
            <person name="Martin F."/>
            <person name="Perotto S."/>
        </authorList>
    </citation>
    <scope>NUCLEOTIDE SEQUENCE [LARGE SCALE GENOMIC DNA]</scope>
    <source>
        <strain evidence="4 5">E</strain>
    </source>
</reference>
<proteinExistence type="inferred from homology"/>
<dbReference type="Gene3D" id="3.40.50.720">
    <property type="entry name" value="NAD(P)-binding Rossmann-like Domain"/>
    <property type="match status" value="1"/>
</dbReference>
<protein>
    <submittedName>
        <fullName evidence="4">Nucleoside-diphosphate-sugar epimerase family protein</fullName>
    </submittedName>
</protein>
<evidence type="ECO:0000313" key="4">
    <source>
        <dbReference type="EMBL" id="PMD54144.1"/>
    </source>
</evidence>
<dbReference type="STRING" id="1095630.A0A2J6STP3"/>
<dbReference type="EMBL" id="KZ613866">
    <property type="protein sequence ID" value="PMD54144.1"/>
    <property type="molecule type" value="Genomic_DNA"/>
</dbReference>
<dbReference type="PANTHER" id="PTHR42748">
    <property type="entry name" value="NITROGEN METABOLITE REPRESSION PROTEIN NMRA FAMILY MEMBER"/>
    <property type="match status" value="1"/>
</dbReference>
<dbReference type="InterPro" id="IPR036291">
    <property type="entry name" value="NAD(P)-bd_dom_sf"/>
</dbReference>
<dbReference type="SUPFAM" id="SSF51735">
    <property type="entry name" value="NAD(P)-binding Rossmann-fold domains"/>
    <property type="match status" value="1"/>
</dbReference>
<organism evidence="4 5">
    <name type="scientific">Hyaloscypha bicolor E</name>
    <dbReference type="NCBI Taxonomy" id="1095630"/>
    <lineage>
        <taxon>Eukaryota</taxon>
        <taxon>Fungi</taxon>
        <taxon>Dikarya</taxon>
        <taxon>Ascomycota</taxon>
        <taxon>Pezizomycotina</taxon>
        <taxon>Leotiomycetes</taxon>
        <taxon>Helotiales</taxon>
        <taxon>Hyaloscyphaceae</taxon>
        <taxon>Hyaloscypha</taxon>
        <taxon>Hyaloscypha bicolor</taxon>
    </lineage>
</organism>